<accession>A0A023EN99</accession>
<evidence type="ECO:0000313" key="3">
    <source>
        <dbReference type="EMBL" id="JAC10370.1"/>
    </source>
</evidence>
<dbReference type="GO" id="GO:0034551">
    <property type="term" value="P:mitochondrial respiratory chain complex III assembly"/>
    <property type="evidence" value="ECO:0007669"/>
    <property type="project" value="TreeGrafter"/>
</dbReference>
<dbReference type="VEuPathDB" id="VectorBase:AALFPA_069851"/>
<proteinExistence type="evidence at transcript level"/>
<dbReference type="Pfam" id="PF03981">
    <property type="entry name" value="Ubiq_cyt_C_chap"/>
    <property type="match status" value="1"/>
</dbReference>
<dbReference type="AlphaFoldDB" id="A0A023EN99"/>
<dbReference type="PANTHER" id="PTHR12184:SF1">
    <property type="entry name" value="UBIQUINOL-CYTOCHROME-C REDUCTASE COMPLEX ASSEMBLY FACTOR 1"/>
    <property type="match status" value="1"/>
</dbReference>
<dbReference type="GO" id="GO:0005739">
    <property type="term" value="C:mitochondrion"/>
    <property type="evidence" value="ECO:0007669"/>
    <property type="project" value="TreeGrafter"/>
</dbReference>
<dbReference type="VEuPathDB" id="VectorBase:AALC636_027495"/>
<name>A0A023EN99_AEDAL</name>
<evidence type="ECO:0000256" key="1">
    <source>
        <dbReference type="ARBA" id="ARBA00006407"/>
    </source>
</evidence>
<dbReference type="InterPro" id="IPR021150">
    <property type="entry name" value="Ubiq_cyt_c_chap"/>
</dbReference>
<comment type="similarity">
    <text evidence="1">Belongs to the CBP3 family.</text>
</comment>
<organism evidence="3">
    <name type="scientific">Aedes albopictus</name>
    <name type="common">Asian tiger mosquito</name>
    <name type="synonym">Stegomyia albopicta</name>
    <dbReference type="NCBI Taxonomy" id="7160"/>
    <lineage>
        <taxon>Eukaryota</taxon>
        <taxon>Metazoa</taxon>
        <taxon>Ecdysozoa</taxon>
        <taxon>Arthropoda</taxon>
        <taxon>Hexapoda</taxon>
        <taxon>Insecta</taxon>
        <taxon>Pterygota</taxon>
        <taxon>Neoptera</taxon>
        <taxon>Endopterygota</taxon>
        <taxon>Diptera</taxon>
        <taxon>Nematocera</taxon>
        <taxon>Culicoidea</taxon>
        <taxon>Culicidae</taxon>
        <taxon>Culicinae</taxon>
        <taxon>Aedini</taxon>
        <taxon>Aedes</taxon>
        <taxon>Stegomyia</taxon>
    </lineage>
</organism>
<dbReference type="PANTHER" id="PTHR12184">
    <property type="entry name" value="UBIQUINOL-CYTOCHROME C REDUCTASE COMPLEX ASSEMBLY FACTOR 1 FAMILY MEMBER"/>
    <property type="match status" value="1"/>
</dbReference>
<dbReference type="EMBL" id="GAPW01003228">
    <property type="protein sequence ID" value="JAC10370.1"/>
    <property type="molecule type" value="mRNA"/>
</dbReference>
<sequence>MLSSLTGRVSGLSFDLAHSLLRNTAIRASSNWTTISNVKTDRYPLKVTSSLVLRQAQYSSSSPNTFPAHAPATDEGKEGFFKRFIKKMGWLDNSRVRLRMSSCILYESVADSVDYNEFFTYFEMPDTFNTWFLITELHVWMLLVRSMAEGAEKDDAGRFLRNCIVEAMWNDVTTRAKQLSAHNPSVVRPQIQLLSEQFQAALLAYDEGISFDDKALASALWRRFFSGHCKDYEKLEVLVKYVRKQVAMLDETNRYDFAIKPKIKWLPLFEKPSA</sequence>
<reference evidence="3" key="1">
    <citation type="journal article" date="2014" name="PLoS Negl. Trop. Dis.">
        <title>Identification and characterization of seminal fluid proteins in the Asian tiger mosquito, Aedes albopictus.</title>
        <authorList>
            <person name="Boes K.E."/>
            <person name="Ribeiro J.M."/>
            <person name="Wong A."/>
            <person name="Harrington L.C."/>
            <person name="Wolfner M.F."/>
            <person name="Sirot L.K."/>
        </authorList>
    </citation>
    <scope>NUCLEOTIDE SEQUENCE</scope>
    <source>
        <tissue evidence="3">Reproductive organs</tissue>
    </source>
</reference>
<feature type="domain" description="Ubiquinol-cytochrome c chaperone" evidence="2">
    <location>
        <begin position="121"/>
        <end position="259"/>
    </location>
</feature>
<protein>
    <submittedName>
        <fullName evidence="3">Putative ubiquinol cytochrome c reductase assembly protein cbp3</fullName>
    </submittedName>
</protein>
<dbReference type="InterPro" id="IPR007129">
    <property type="entry name" value="Ubiqinol_cyt_c_chaperone_CPB3"/>
</dbReference>
<evidence type="ECO:0000259" key="2">
    <source>
        <dbReference type="Pfam" id="PF03981"/>
    </source>
</evidence>